<feature type="transmembrane region" description="Helical" evidence="7">
    <location>
        <begin position="112"/>
        <end position="133"/>
    </location>
</feature>
<organism evidence="9 10">
    <name type="scientific">Ophiocordyceps sinensis</name>
    <dbReference type="NCBI Taxonomy" id="72228"/>
    <lineage>
        <taxon>Eukaryota</taxon>
        <taxon>Fungi</taxon>
        <taxon>Dikarya</taxon>
        <taxon>Ascomycota</taxon>
        <taxon>Pezizomycotina</taxon>
        <taxon>Sordariomycetes</taxon>
        <taxon>Hypocreomycetidae</taxon>
        <taxon>Hypocreales</taxon>
        <taxon>Ophiocordycipitaceae</taxon>
        <taxon>Ophiocordyceps</taxon>
    </lineage>
</organism>
<evidence type="ECO:0000259" key="8">
    <source>
        <dbReference type="Pfam" id="PF01569"/>
    </source>
</evidence>
<dbReference type="AlphaFoldDB" id="A0A8H4V783"/>
<feature type="domain" description="Phosphatidic acid phosphatase type 2/haloperoxidase" evidence="8">
    <location>
        <begin position="119"/>
        <end position="220"/>
    </location>
</feature>
<dbReference type="PANTHER" id="PTHR10165">
    <property type="entry name" value="LIPID PHOSPHATE PHOSPHATASE"/>
    <property type="match status" value="1"/>
</dbReference>
<sequence>MSTYQKMASPPSRHSSLALAASYALDWIILVVVVVAGGILGRIEPKKRPFSLDDPNISFPYTVDQTVPTWLLVVLSGFVPAVIILFIAIVLVPGGTVPKNTPQVLIWKRKLWEWHVGWLGLLLAVSSSFFFISGIKNMCGKPRPDLLSRCEPDIANRASYQVGGFRGEAAGALLYSGNICKQTDKYKLDDGFRSYPSGHSSTAAAGLIYLSLYLASKFAVTIPFVVPNANTHGEASSHVAFPSRANAGADPSTSYETASMRNGYTYGESQTGKPGSVANRNAKHNVKVQSLRRQAAAPPIYLLAITIAPFCLSIFISASRWFDFRHHGFDILFGYLIGIICAVYSFRYYHMPIRAGAGWAWGPRSGNRAFWAGVGRLGYAGERSEFDARVDQADQADLGESGDVDLHPAPQVSDPSMGGGGGGMNYRAGHYGAGPQQPGPFQDVELDRMEHMHRPTGLPVHASSSRRGI</sequence>
<evidence type="ECO:0000256" key="6">
    <source>
        <dbReference type="SAM" id="MobiDB-lite"/>
    </source>
</evidence>
<proteinExistence type="inferred from homology"/>
<dbReference type="InterPro" id="IPR043216">
    <property type="entry name" value="PAP-like"/>
</dbReference>
<protein>
    <recommendedName>
        <fullName evidence="8">Phosphatidic acid phosphatase type 2/haloperoxidase domain-containing protein</fullName>
    </recommendedName>
</protein>
<evidence type="ECO:0000256" key="3">
    <source>
        <dbReference type="ARBA" id="ARBA00022692"/>
    </source>
</evidence>
<comment type="subcellular location">
    <subcellularLocation>
        <location evidence="1">Membrane</location>
        <topology evidence="1">Multi-pass membrane protein</topology>
    </subcellularLocation>
</comment>
<dbReference type="OrthoDB" id="8907274at2759"/>
<dbReference type="InterPro" id="IPR036938">
    <property type="entry name" value="PAP2/HPO_sf"/>
</dbReference>
<name>A0A8H4V783_9HYPO</name>
<accession>A0A8H4V783</accession>
<evidence type="ECO:0000313" key="9">
    <source>
        <dbReference type="EMBL" id="KAF4510499.1"/>
    </source>
</evidence>
<evidence type="ECO:0000256" key="5">
    <source>
        <dbReference type="ARBA" id="ARBA00023136"/>
    </source>
</evidence>
<reference evidence="9 10" key="1">
    <citation type="journal article" date="2020" name="Genome Biol. Evol.">
        <title>A new high-quality draft genome assembly of the Chinese cordyceps Ophiocordyceps sinensis.</title>
        <authorList>
            <person name="Shu R."/>
            <person name="Zhang J."/>
            <person name="Meng Q."/>
            <person name="Zhang H."/>
            <person name="Zhou G."/>
            <person name="Li M."/>
            <person name="Wu P."/>
            <person name="Zhao Y."/>
            <person name="Chen C."/>
            <person name="Qin Q."/>
        </authorList>
    </citation>
    <scope>NUCLEOTIDE SEQUENCE [LARGE SCALE GENOMIC DNA]</scope>
    <source>
        <strain evidence="9 10">IOZ07</strain>
    </source>
</reference>
<comment type="caution">
    <text evidence="9">The sequence shown here is derived from an EMBL/GenBank/DDBJ whole genome shotgun (WGS) entry which is preliminary data.</text>
</comment>
<evidence type="ECO:0000256" key="2">
    <source>
        <dbReference type="ARBA" id="ARBA00008816"/>
    </source>
</evidence>
<keyword evidence="3 7" id="KW-0812">Transmembrane</keyword>
<evidence type="ECO:0000313" key="10">
    <source>
        <dbReference type="Proteomes" id="UP000557566"/>
    </source>
</evidence>
<dbReference type="GO" id="GO:0016020">
    <property type="term" value="C:membrane"/>
    <property type="evidence" value="ECO:0007669"/>
    <property type="project" value="UniProtKB-SubCell"/>
</dbReference>
<dbReference type="Gene3D" id="1.20.144.10">
    <property type="entry name" value="Phosphatidic acid phosphatase type 2/haloperoxidase"/>
    <property type="match status" value="2"/>
</dbReference>
<comment type="similarity">
    <text evidence="2">Belongs to the PA-phosphatase related phosphoesterase family.</text>
</comment>
<feature type="transmembrane region" description="Helical" evidence="7">
    <location>
        <begin position="20"/>
        <end position="40"/>
    </location>
</feature>
<feature type="region of interest" description="Disordered" evidence="6">
    <location>
        <begin position="398"/>
        <end position="427"/>
    </location>
</feature>
<keyword evidence="10" id="KW-1185">Reference proteome</keyword>
<dbReference type="EMBL" id="JAAVMX010000003">
    <property type="protein sequence ID" value="KAF4510499.1"/>
    <property type="molecule type" value="Genomic_DNA"/>
</dbReference>
<dbReference type="GO" id="GO:0008195">
    <property type="term" value="F:phosphatidate phosphatase activity"/>
    <property type="evidence" value="ECO:0007669"/>
    <property type="project" value="TreeGrafter"/>
</dbReference>
<dbReference type="SUPFAM" id="SSF48317">
    <property type="entry name" value="Acid phosphatase/Vanadium-dependent haloperoxidase"/>
    <property type="match status" value="2"/>
</dbReference>
<keyword evidence="5 7" id="KW-0472">Membrane</keyword>
<feature type="transmembrane region" description="Helical" evidence="7">
    <location>
        <begin position="300"/>
        <end position="322"/>
    </location>
</feature>
<dbReference type="GO" id="GO:0046839">
    <property type="term" value="P:phospholipid dephosphorylation"/>
    <property type="evidence" value="ECO:0007669"/>
    <property type="project" value="TreeGrafter"/>
</dbReference>
<dbReference type="CDD" id="cd03390">
    <property type="entry name" value="PAP2_containing_1_like"/>
    <property type="match status" value="1"/>
</dbReference>
<feature type="transmembrane region" description="Helical" evidence="7">
    <location>
        <begin position="70"/>
        <end position="92"/>
    </location>
</feature>
<keyword evidence="4 7" id="KW-1133">Transmembrane helix</keyword>
<evidence type="ECO:0000256" key="7">
    <source>
        <dbReference type="SAM" id="Phobius"/>
    </source>
</evidence>
<evidence type="ECO:0000256" key="1">
    <source>
        <dbReference type="ARBA" id="ARBA00004141"/>
    </source>
</evidence>
<gene>
    <name evidence="9" type="ORF">G6O67_002379</name>
</gene>
<dbReference type="Pfam" id="PF01569">
    <property type="entry name" value="PAP2"/>
    <property type="match status" value="1"/>
</dbReference>
<evidence type="ECO:0000256" key="4">
    <source>
        <dbReference type="ARBA" id="ARBA00022989"/>
    </source>
</evidence>
<dbReference type="InterPro" id="IPR000326">
    <property type="entry name" value="PAP2/HPO"/>
</dbReference>
<dbReference type="Proteomes" id="UP000557566">
    <property type="component" value="Unassembled WGS sequence"/>
</dbReference>
<dbReference type="GO" id="GO:0006644">
    <property type="term" value="P:phospholipid metabolic process"/>
    <property type="evidence" value="ECO:0007669"/>
    <property type="project" value="InterPro"/>
</dbReference>
<dbReference type="PANTHER" id="PTHR10165:SF154">
    <property type="entry name" value="PAP2 DOMAIN PROTEIN (AFU_ORTHOLOGUE AFUA_1G09730)"/>
    <property type="match status" value="1"/>
</dbReference>
<feature type="transmembrane region" description="Helical" evidence="7">
    <location>
        <begin position="328"/>
        <end position="346"/>
    </location>
</feature>